<evidence type="ECO:0000313" key="2">
    <source>
        <dbReference type="EMBL" id="KAF7197159.1"/>
    </source>
</evidence>
<name>A0A8H6VQT9_9PEZI</name>
<proteinExistence type="predicted"/>
<dbReference type="Proteomes" id="UP000660729">
    <property type="component" value="Unassembled WGS sequence"/>
</dbReference>
<evidence type="ECO:0000313" key="3">
    <source>
        <dbReference type="Proteomes" id="UP000660729"/>
    </source>
</evidence>
<gene>
    <name evidence="2" type="ORF">HII31_01584</name>
</gene>
<protein>
    <recommendedName>
        <fullName evidence="4">F-box domain-containing protein</fullName>
    </recommendedName>
</protein>
<dbReference type="OrthoDB" id="4167490at2759"/>
<dbReference type="EMBL" id="JABCIY010000019">
    <property type="protein sequence ID" value="KAF7197159.1"/>
    <property type="molecule type" value="Genomic_DNA"/>
</dbReference>
<feature type="compositionally biased region" description="Low complexity" evidence="1">
    <location>
        <begin position="37"/>
        <end position="53"/>
    </location>
</feature>
<reference evidence="2" key="1">
    <citation type="submission" date="2020-04" db="EMBL/GenBank/DDBJ databases">
        <title>Draft genome resource of the tomato pathogen Pseudocercospora fuligena.</title>
        <authorList>
            <person name="Zaccaron A."/>
        </authorList>
    </citation>
    <scope>NUCLEOTIDE SEQUENCE</scope>
    <source>
        <strain evidence="2">PF001</strain>
    </source>
</reference>
<feature type="region of interest" description="Disordered" evidence="1">
    <location>
        <begin position="1"/>
        <end position="65"/>
    </location>
</feature>
<comment type="caution">
    <text evidence="2">The sequence shown here is derived from an EMBL/GenBank/DDBJ whole genome shotgun (WGS) entry which is preliminary data.</text>
</comment>
<organism evidence="2 3">
    <name type="scientific">Pseudocercospora fuligena</name>
    <dbReference type="NCBI Taxonomy" id="685502"/>
    <lineage>
        <taxon>Eukaryota</taxon>
        <taxon>Fungi</taxon>
        <taxon>Dikarya</taxon>
        <taxon>Ascomycota</taxon>
        <taxon>Pezizomycotina</taxon>
        <taxon>Dothideomycetes</taxon>
        <taxon>Dothideomycetidae</taxon>
        <taxon>Mycosphaerellales</taxon>
        <taxon>Mycosphaerellaceae</taxon>
        <taxon>Pseudocercospora</taxon>
    </lineage>
</organism>
<sequence length="326" mass="36326">MASNANFTPVKVRGKRRALSAEKWRAGKRRNPELQTRPAPVSTSAAVSRASSSRPRKRRRDTELDSPLEALPAEILQEIFDYAANVDLAIVSRQLALKLSKSRHLQTELTSRLLAPVLGSPGTVSGQDLAAATRLLDSRFMTWDFFKTWLKSYSVDVSPTALADGDARWQRTWAALHPPSELLPPKKLFWRPFTEAKLAFLRTLAQNITDLHALNAAYGEHAQEGLMEAVTDGSAEFVSLFLHMGARTNTELLRVAVADSGCHREIVENLVRHVNVGDAPGGAVVDILDPILWQWADRAQEHGNPNGKWLVALLQKEQRHRERTRA</sequence>
<keyword evidence="3" id="KW-1185">Reference proteome</keyword>
<dbReference type="AlphaFoldDB" id="A0A8H6VQT9"/>
<evidence type="ECO:0008006" key="4">
    <source>
        <dbReference type="Google" id="ProtNLM"/>
    </source>
</evidence>
<accession>A0A8H6VQT9</accession>
<evidence type="ECO:0000256" key="1">
    <source>
        <dbReference type="SAM" id="MobiDB-lite"/>
    </source>
</evidence>